<evidence type="ECO:0000313" key="2">
    <source>
        <dbReference type="EMBL" id="KAF1800015.1"/>
    </source>
</evidence>
<feature type="compositionally biased region" description="Polar residues" evidence="1">
    <location>
        <begin position="180"/>
        <end position="207"/>
    </location>
</feature>
<dbReference type="AlphaFoldDB" id="A0A8H4F081"/>
<accession>A0A8H4F081</accession>
<evidence type="ECO:0000313" key="3">
    <source>
        <dbReference type="Proteomes" id="UP000469890"/>
    </source>
</evidence>
<sequence>MSHIKISNQLFLCNQLFIMSDPNNTTLRRKKRLLTSPTRSIKSDVIEMPQDKPQSTPLKRRKRKLNIPATDKPLLNERTSSTSPPPNTPTTTSTSPQPAAPPKRSLRAASQAIAKREKERQIQEAKAPSPPPEANETSPEKVPVIKKKRKLHAQKVLIPKTSSSQEYEEIGDDSYDKYLDNNSPAPITTTPTRVSARQNPSTVQNIPSKVEPEPAIVIGVPTRKRKLGRTTSTFAARSTAKKTENT</sequence>
<protein>
    <submittedName>
        <fullName evidence="2">Uncharacterized protein</fullName>
    </submittedName>
</protein>
<dbReference type="Proteomes" id="UP000469890">
    <property type="component" value="Unassembled WGS sequence"/>
</dbReference>
<proteinExistence type="predicted"/>
<feature type="non-terminal residue" evidence="2">
    <location>
        <position position="246"/>
    </location>
</feature>
<feature type="compositionally biased region" description="Low complexity" evidence="1">
    <location>
        <begin position="229"/>
        <end position="238"/>
    </location>
</feature>
<dbReference type="EMBL" id="JAAECE010000006">
    <property type="protein sequence ID" value="KAF1800015.1"/>
    <property type="molecule type" value="Genomic_DNA"/>
</dbReference>
<name>A0A8H4F081_MUCCL</name>
<comment type="caution">
    <text evidence="2">The sequence shown here is derived from an EMBL/GenBank/DDBJ whole genome shotgun (WGS) entry which is preliminary data.</text>
</comment>
<organism evidence="2 3">
    <name type="scientific">Mucor circinelloides f. lusitanicus</name>
    <name type="common">Mucor racemosus var. lusitanicus</name>
    <dbReference type="NCBI Taxonomy" id="29924"/>
    <lineage>
        <taxon>Eukaryota</taxon>
        <taxon>Fungi</taxon>
        <taxon>Fungi incertae sedis</taxon>
        <taxon>Mucoromycota</taxon>
        <taxon>Mucoromycotina</taxon>
        <taxon>Mucoromycetes</taxon>
        <taxon>Mucorales</taxon>
        <taxon>Mucorineae</taxon>
        <taxon>Mucoraceae</taxon>
        <taxon>Mucor</taxon>
    </lineage>
</organism>
<gene>
    <name evidence="2" type="ORF">FB192DRAFT_1389663</name>
</gene>
<feature type="region of interest" description="Disordered" evidence="1">
    <location>
        <begin position="174"/>
        <end position="246"/>
    </location>
</feature>
<evidence type="ECO:0000256" key="1">
    <source>
        <dbReference type="SAM" id="MobiDB-lite"/>
    </source>
</evidence>
<feature type="region of interest" description="Disordered" evidence="1">
    <location>
        <begin position="38"/>
        <end position="152"/>
    </location>
</feature>
<feature type="compositionally biased region" description="Basic and acidic residues" evidence="1">
    <location>
        <begin position="114"/>
        <end position="123"/>
    </location>
</feature>
<reference evidence="2 3" key="1">
    <citation type="submission" date="2019-09" db="EMBL/GenBank/DDBJ databases">
        <authorList>
            <consortium name="DOE Joint Genome Institute"/>
            <person name="Mondo S.J."/>
            <person name="Navarro-Mendoza M.I."/>
            <person name="Perez-Arques C."/>
            <person name="Panchal S."/>
            <person name="Nicolas F.E."/>
            <person name="Ganguly P."/>
            <person name="Pangilinan J."/>
            <person name="Grigoriev I."/>
            <person name="Heitman J."/>
            <person name="Sanya K."/>
            <person name="Garre V."/>
        </authorList>
    </citation>
    <scope>NUCLEOTIDE SEQUENCE [LARGE SCALE GENOMIC DNA]</scope>
    <source>
        <strain evidence="2 3">MU402</strain>
    </source>
</reference>